<evidence type="ECO:0000256" key="7">
    <source>
        <dbReference type="PROSITE-ProRule" id="PRU00282"/>
    </source>
</evidence>
<evidence type="ECO:0000256" key="1">
    <source>
        <dbReference type="ARBA" id="ARBA00004141"/>
    </source>
</evidence>
<dbReference type="InterPro" id="IPR018108">
    <property type="entry name" value="MCP_transmembrane"/>
</dbReference>
<feature type="repeat" description="Solcar" evidence="7">
    <location>
        <begin position="113"/>
        <end position="203"/>
    </location>
</feature>
<keyword evidence="3 8" id="KW-0813">Transport</keyword>
<dbReference type="InterPro" id="IPR002067">
    <property type="entry name" value="MCP"/>
</dbReference>
<name>A0A8S9X245_APOLU</name>
<feature type="repeat" description="Solcar" evidence="7">
    <location>
        <begin position="12"/>
        <end position="104"/>
    </location>
</feature>
<accession>A0A8S9X245</accession>
<dbReference type="GO" id="GO:0016020">
    <property type="term" value="C:membrane"/>
    <property type="evidence" value="ECO:0007669"/>
    <property type="project" value="UniProtKB-SubCell"/>
</dbReference>
<dbReference type="SUPFAM" id="SSF103506">
    <property type="entry name" value="Mitochondrial carrier"/>
    <property type="match status" value="1"/>
</dbReference>
<organism evidence="9 10">
    <name type="scientific">Apolygus lucorum</name>
    <name type="common">Small green plant bug</name>
    <name type="synonym">Lygocoris lucorum</name>
    <dbReference type="NCBI Taxonomy" id="248454"/>
    <lineage>
        <taxon>Eukaryota</taxon>
        <taxon>Metazoa</taxon>
        <taxon>Ecdysozoa</taxon>
        <taxon>Arthropoda</taxon>
        <taxon>Hexapoda</taxon>
        <taxon>Insecta</taxon>
        <taxon>Pterygota</taxon>
        <taxon>Neoptera</taxon>
        <taxon>Paraneoptera</taxon>
        <taxon>Hemiptera</taxon>
        <taxon>Heteroptera</taxon>
        <taxon>Panheteroptera</taxon>
        <taxon>Cimicomorpha</taxon>
        <taxon>Miridae</taxon>
        <taxon>Mirini</taxon>
        <taxon>Apolygus</taxon>
    </lineage>
</organism>
<evidence type="ECO:0000313" key="9">
    <source>
        <dbReference type="EMBL" id="KAF6203230.1"/>
    </source>
</evidence>
<sequence length="323" mass="35571">MVGYEKGAEVHLSQTEFVLAGAVAGIVSRFISQPLDVLKVKFQLQVEPIKTNRFSKYHAVGQAFRTIWKEEGLRALWLGHNPGQLLSISYGAVNFTSFEFFTKVSQQHLSIPRSPQSNFLCGMASGTLATTVSYPFDVLRTRFIAQGAKNVTSNSYRSMLGGLLKMIKKEGVRAPFKGLLPALMQGAPLIGVSFTTHSFVKSVLDRYESMSKGSNRLNLSGNMIAGGAAGFVSKTAIYPLDLIRRRMQFQGFQDARIGYGKNFTCWGLVHCVRVTVAEEGVRGLFKGYIPSAVKTTISTSLYFTAYEQTCDLIGLLHDLHVSD</sequence>
<dbReference type="InterPro" id="IPR023395">
    <property type="entry name" value="MCP_dom_sf"/>
</dbReference>
<dbReference type="EMBL" id="WIXP02000011">
    <property type="protein sequence ID" value="KAF6203230.1"/>
    <property type="molecule type" value="Genomic_DNA"/>
</dbReference>
<evidence type="ECO:0000256" key="4">
    <source>
        <dbReference type="ARBA" id="ARBA00022692"/>
    </source>
</evidence>
<dbReference type="Pfam" id="PF00153">
    <property type="entry name" value="Mito_carr"/>
    <property type="match status" value="3"/>
</dbReference>
<dbReference type="Gene3D" id="1.50.40.10">
    <property type="entry name" value="Mitochondrial carrier domain"/>
    <property type="match status" value="1"/>
</dbReference>
<dbReference type="Proteomes" id="UP000466442">
    <property type="component" value="Unassembled WGS sequence"/>
</dbReference>
<dbReference type="PANTHER" id="PTHR24089">
    <property type="entry name" value="SOLUTE CARRIER FAMILY 25"/>
    <property type="match status" value="1"/>
</dbReference>
<dbReference type="OrthoDB" id="18574at2759"/>
<dbReference type="GO" id="GO:0055085">
    <property type="term" value="P:transmembrane transport"/>
    <property type="evidence" value="ECO:0007669"/>
    <property type="project" value="InterPro"/>
</dbReference>
<keyword evidence="5" id="KW-0677">Repeat</keyword>
<evidence type="ECO:0000256" key="6">
    <source>
        <dbReference type="ARBA" id="ARBA00023136"/>
    </source>
</evidence>
<proteinExistence type="inferred from homology"/>
<evidence type="ECO:0000256" key="2">
    <source>
        <dbReference type="ARBA" id="ARBA00006375"/>
    </source>
</evidence>
<keyword evidence="6 7" id="KW-0472">Membrane</keyword>
<evidence type="ECO:0008006" key="11">
    <source>
        <dbReference type="Google" id="ProtNLM"/>
    </source>
</evidence>
<comment type="similarity">
    <text evidence="2 8">Belongs to the mitochondrial carrier (TC 2.A.29) family.</text>
</comment>
<protein>
    <recommendedName>
        <fullName evidence="11">Mitochondrial thiamine pyrophosphate carrier</fullName>
    </recommendedName>
</protein>
<evidence type="ECO:0000256" key="3">
    <source>
        <dbReference type="ARBA" id="ARBA00022448"/>
    </source>
</evidence>
<comment type="subcellular location">
    <subcellularLocation>
        <location evidence="1">Membrane</location>
        <topology evidence="1">Multi-pass membrane protein</topology>
    </subcellularLocation>
</comment>
<feature type="repeat" description="Solcar" evidence="7">
    <location>
        <begin position="217"/>
        <end position="312"/>
    </location>
</feature>
<gene>
    <name evidence="9" type="ORF">GE061_003648</name>
</gene>
<keyword evidence="10" id="KW-1185">Reference proteome</keyword>
<dbReference type="PROSITE" id="PS50920">
    <property type="entry name" value="SOLCAR"/>
    <property type="match status" value="3"/>
</dbReference>
<comment type="caution">
    <text evidence="9">The sequence shown here is derived from an EMBL/GenBank/DDBJ whole genome shotgun (WGS) entry which is preliminary data.</text>
</comment>
<evidence type="ECO:0000256" key="8">
    <source>
        <dbReference type="RuleBase" id="RU000488"/>
    </source>
</evidence>
<dbReference type="PRINTS" id="PR00926">
    <property type="entry name" value="MITOCARRIER"/>
</dbReference>
<keyword evidence="4 7" id="KW-0812">Transmembrane</keyword>
<dbReference type="AlphaFoldDB" id="A0A8S9X245"/>
<reference evidence="9" key="1">
    <citation type="journal article" date="2021" name="Mol. Ecol. Resour.">
        <title>Apolygus lucorum genome provides insights into omnivorousness and mesophyll feeding.</title>
        <authorList>
            <person name="Liu Y."/>
            <person name="Liu H."/>
            <person name="Wang H."/>
            <person name="Huang T."/>
            <person name="Liu B."/>
            <person name="Yang B."/>
            <person name="Yin L."/>
            <person name="Li B."/>
            <person name="Zhang Y."/>
            <person name="Zhang S."/>
            <person name="Jiang F."/>
            <person name="Zhang X."/>
            <person name="Ren Y."/>
            <person name="Wang B."/>
            <person name="Wang S."/>
            <person name="Lu Y."/>
            <person name="Wu K."/>
            <person name="Fan W."/>
            <person name="Wang G."/>
        </authorList>
    </citation>
    <scope>NUCLEOTIDE SEQUENCE</scope>
    <source>
        <strain evidence="9">12Hb</strain>
    </source>
</reference>
<evidence type="ECO:0000256" key="5">
    <source>
        <dbReference type="ARBA" id="ARBA00022737"/>
    </source>
</evidence>
<evidence type="ECO:0000313" key="10">
    <source>
        <dbReference type="Proteomes" id="UP000466442"/>
    </source>
</evidence>